<evidence type="ECO:0000256" key="10">
    <source>
        <dbReference type="ARBA" id="ARBA00023242"/>
    </source>
</evidence>
<feature type="domain" description="C2H2-type" evidence="14">
    <location>
        <begin position="526"/>
        <end position="553"/>
    </location>
</feature>
<dbReference type="AlphaFoldDB" id="B0WUT8"/>
<dbReference type="Gene3D" id="3.30.160.60">
    <property type="entry name" value="Classic Zinc Finger"/>
    <property type="match status" value="10"/>
</dbReference>
<dbReference type="SMART" id="SM00868">
    <property type="entry name" value="zf-AD"/>
    <property type="match status" value="1"/>
</dbReference>
<feature type="domain" description="ZAD" evidence="15">
    <location>
        <begin position="11"/>
        <end position="93"/>
    </location>
</feature>
<dbReference type="SMART" id="SM00355">
    <property type="entry name" value="ZnF_C2H2"/>
    <property type="match status" value="15"/>
</dbReference>
<keyword evidence="8" id="KW-0238">DNA-binding</keyword>
<dbReference type="Pfam" id="PF07776">
    <property type="entry name" value="zf-AD"/>
    <property type="match status" value="1"/>
</dbReference>
<dbReference type="OMA" id="HMERHIG"/>
<dbReference type="InterPro" id="IPR036236">
    <property type="entry name" value="Znf_C2H2_sf"/>
</dbReference>
<dbReference type="KEGG" id="cqu:CpipJ_CPIJ011162"/>
<keyword evidence="7" id="KW-0805">Transcription regulation</keyword>
<dbReference type="GO" id="GO:0003690">
    <property type="term" value="F:double-stranded DNA binding"/>
    <property type="evidence" value="ECO:0007669"/>
    <property type="project" value="UniProtKB-ARBA"/>
</dbReference>
<dbReference type="PANTHER" id="PTHR24394">
    <property type="entry name" value="ZINC FINGER PROTEIN"/>
    <property type="match status" value="1"/>
</dbReference>
<proteinExistence type="inferred from homology"/>
<evidence type="ECO:0000313" key="18">
    <source>
        <dbReference type="Proteomes" id="UP000002320"/>
    </source>
</evidence>
<protein>
    <submittedName>
        <fullName evidence="16 17">Zinc finger protein</fullName>
    </submittedName>
</protein>
<dbReference type="InterPro" id="IPR012934">
    <property type="entry name" value="Znf_AD"/>
</dbReference>
<dbReference type="SUPFAM" id="SSF57716">
    <property type="entry name" value="Glucocorticoid receptor-like (DNA-binding domain)"/>
    <property type="match status" value="1"/>
</dbReference>
<feature type="region of interest" description="Disordered" evidence="13">
    <location>
        <begin position="106"/>
        <end position="125"/>
    </location>
</feature>
<evidence type="ECO:0000313" key="16">
    <source>
        <dbReference type="EMBL" id="EDS35080.1"/>
    </source>
</evidence>
<feature type="domain" description="C2H2-type" evidence="14">
    <location>
        <begin position="445"/>
        <end position="472"/>
    </location>
</feature>
<dbReference type="GO" id="GO:0005634">
    <property type="term" value="C:nucleus"/>
    <property type="evidence" value="ECO:0007669"/>
    <property type="project" value="UniProtKB-SubCell"/>
</dbReference>
<dbReference type="EMBL" id="DS232110">
    <property type="protein sequence ID" value="EDS35080.1"/>
    <property type="molecule type" value="Genomic_DNA"/>
</dbReference>
<dbReference type="PROSITE" id="PS51915">
    <property type="entry name" value="ZAD"/>
    <property type="match status" value="1"/>
</dbReference>
<feature type="binding site" evidence="12">
    <location>
        <position position="69"/>
    </location>
    <ligand>
        <name>Zn(2+)</name>
        <dbReference type="ChEBI" id="CHEBI:29105"/>
    </ligand>
</feature>
<dbReference type="Pfam" id="PF00096">
    <property type="entry name" value="zf-C2H2"/>
    <property type="match status" value="5"/>
</dbReference>
<feature type="domain" description="C2H2-type" evidence="14">
    <location>
        <begin position="583"/>
        <end position="610"/>
    </location>
</feature>
<dbReference type="GO" id="GO:0008270">
    <property type="term" value="F:zinc ion binding"/>
    <property type="evidence" value="ECO:0007669"/>
    <property type="project" value="UniProtKB-UniRule"/>
</dbReference>
<dbReference type="HOGENOM" id="CLU_002678_94_1_1"/>
<feature type="binding site" evidence="12">
    <location>
        <position position="13"/>
    </location>
    <ligand>
        <name>Zn(2+)</name>
        <dbReference type="ChEBI" id="CHEBI:29105"/>
    </ligand>
</feature>
<feature type="domain" description="C2H2-type" evidence="14">
    <location>
        <begin position="201"/>
        <end position="224"/>
    </location>
</feature>
<organism>
    <name type="scientific">Culex quinquefasciatus</name>
    <name type="common">Southern house mosquito</name>
    <name type="synonym">Culex pungens</name>
    <dbReference type="NCBI Taxonomy" id="7176"/>
    <lineage>
        <taxon>Eukaryota</taxon>
        <taxon>Metazoa</taxon>
        <taxon>Ecdysozoa</taxon>
        <taxon>Arthropoda</taxon>
        <taxon>Hexapoda</taxon>
        <taxon>Insecta</taxon>
        <taxon>Pterygota</taxon>
        <taxon>Neoptera</taxon>
        <taxon>Endopterygota</taxon>
        <taxon>Diptera</taxon>
        <taxon>Nematocera</taxon>
        <taxon>Culicoidea</taxon>
        <taxon>Culicidae</taxon>
        <taxon>Culicinae</taxon>
        <taxon>Culicini</taxon>
        <taxon>Culex</taxon>
        <taxon>Culex</taxon>
    </lineage>
</organism>
<feature type="domain" description="C2H2-type" evidence="14">
    <location>
        <begin position="640"/>
        <end position="667"/>
    </location>
</feature>
<keyword evidence="18" id="KW-1185">Reference proteome</keyword>
<name>B0WUT8_CULQU</name>
<dbReference type="VEuPathDB" id="VectorBase:CPIJ011162"/>
<keyword evidence="5 11" id="KW-0863">Zinc-finger</keyword>
<feature type="domain" description="C2H2-type" evidence="14">
    <location>
        <begin position="298"/>
        <end position="325"/>
    </location>
</feature>
<dbReference type="InParanoid" id="B0WUT8"/>
<feature type="domain" description="C2H2-type" evidence="14">
    <location>
        <begin position="227"/>
        <end position="254"/>
    </location>
</feature>
<dbReference type="FunFam" id="3.30.160.60:FF:001370">
    <property type="entry name" value="Zinc finger protein"/>
    <property type="match status" value="1"/>
</dbReference>
<dbReference type="Proteomes" id="UP000002320">
    <property type="component" value="Unassembled WGS sequence"/>
</dbReference>
<feature type="binding site" evidence="12">
    <location>
        <position position="16"/>
    </location>
    <ligand>
        <name>Zn(2+)</name>
        <dbReference type="ChEBI" id="CHEBI:29105"/>
    </ligand>
</feature>
<reference evidence="17" key="2">
    <citation type="submission" date="2021-02" db="UniProtKB">
        <authorList>
            <consortium name="EnsemblMetazoa"/>
        </authorList>
    </citation>
    <scope>IDENTIFICATION</scope>
    <source>
        <strain evidence="17">JHB</strain>
    </source>
</reference>
<comment type="similarity">
    <text evidence="2">Belongs to the krueppel C2H2-type zinc-finger protein family.</text>
</comment>
<evidence type="ECO:0000256" key="11">
    <source>
        <dbReference type="PROSITE-ProRule" id="PRU00042"/>
    </source>
</evidence>
<evidence type="ECO:0000313" key="17">
    <source>
        <dbReference type="EnsemblMetazoa" id="CPIJ011162-PA"/>
    </source>
</evidence>
<keyword evidence="3 12" id="KW-0479">Metal-binding</keyword>
<evidence type="ECO:0000256" key="1">
    <source>
        <dbReference type="ARBA" id="ARBA00004123"/>
    </source>
</evidence>
<dbReference type="OrthoDB" id="1095242at2759"/>
<feature type="domain" description="C2H2-type" evidence="14">
    <location>
        <begin position="472"/>
        <end position="494"/>
    </location>
</feature>
<dbReference type="PANTHER" id="PTHR24394:SF29">
    <property type="entry name" value="MYONEURIN"/>
    <property type="match status" value="1"/>
</dbReference>
<evidence type="ECO:0000256" key="6">
    <source>
        <dbReference type="ARBA" id="ARBA00022833"/>
    </source>
</evidence>
<evidence type="ECO:0000256" key="12">
    <source>
        <dbReference type="PROSITE-ProRule" id="PRU01263"/>
    </source>
</evidence>
<feature type="domain" description="C2H2-type" evidence="14">
    <location>
        <begin position="498"/>
        <end position="525"/>
    </location>
</feature>
<dbReference type="FunFam" id="3.30.160.60:FF:000446">
    <property type="entry name" value="Zinc finger protein"/>
    <property type="match status" value="1"/>
</dbReference>
<dbReference type="InterPro" id="IPR013087">
    <property type="entry name" value="Znf_C2H2_type"/>
</dbReference>
<dbReference type="PROSITE" id="PS00028">
    <property type="entry name" value="ZINC_FINGER_C2H2_1"/>
    <property type="match status" value="12"/>
</dbReference>
<keyword evidence="4" id="KW-0677">Repeat</keyword>
<feature type="domain" description="C2H2-type" evidence="14">
    <location>
        <begin position="554"/>
        <end position="582"/>
    </location>
</feature>
<keyword evidence="9" id="KW-0804">Transcription</keyword>
<dbReference type="SUPFAM" id="SSF57667">
    <property type="entry name" value="beta-beta-alpha zinc fingers"/>
    <property type="match status" value="7"/>
</dbReference>
<evidence type="ECO:0000256" key="4">
    <source>
        <dbReference type="ARBA" id="ARBA00022737"/>
    </source>
</evidence>
<evidence type="ECO:0000256" key="8">
    <source>
        <dbReference type="ARBA" id="ARBA00023125"/>
    </source>
</evidence>
<gene>
    <name evidence="17" type="primary">6043508</name>
    <name evidence="16" type="ORF">CpipJ_CPIJ011162</name>
</gene>
<evidence type="ECO:0000259" key="15">
    <source>
        <dbReference type="PROSITE" id="PS51915"/>
    </source>
</evidence>
<sequence length="701" mass="80338">MQFDLVRDTTKLCRVCLTDSVGHRTDLYEALVSDQTSLHEMLKAICATVFDKSNAECPPGMPTTVCADCRNNILVAFKLHQSCIDSERRLIELLALKWELRDLKSEDESGDPLKSVGEEAPQEKMLSVELESQVKLQREMHLLEEEQPKDEMEDSLLDSEHGETIKVEELDLIDVDDNENGDISETGETIEPSVEENTSNIICNICSTSFGDAAILRKHMTLTHQLHMCEFCPKSFKIRASFTRHRRRHFKKHPERGSSGTRKVYSCQYCEETFKVGMQLKRHKAAVHRNVKDPDQPFTCRLCAESYATASELLTHKKTHENPVNCSCGRRFKNDMRLQTHTVSGTCSGDNDRRCKICNKVYKSVDIMLRHRNAVHSEPVVCPECGQTMANLASMRMHLRIGFCSAQPPTKSVIAARTCKICGEEQKNRYAVKGHMIRAHPDRMLRCDMCSMEFRTQRYLDLHIQYHKSKTFQCKICDEIVSSKDALVKHRRIHRDPIACSVCDKKFASKHTLTTHMERHIGLKPFACDVCPMRFITKIEFQAHMLTHTKQQDHVCDLCGSRFTKKYSLKAHIKRVHEGIRPFACSQCSLRFSTAHRLQIHMYTHTGEKPNKCELCPQAYAQTNDLVKHVARAHGDGNPYLCDLCDEGFKLMTDLRQHYRVHVQSTEGGADQMEEVRFTSVTILKRAFAKARQREEAERGS</sequence>
<dbReference type="GO" id="GO:0000981">
    <property type="term" value="F:DNA-binding transcription factor activity, RNA polymerase II-specific"/>
    <property type="evidence" value="ECO:0007669"/>
    <property type="project" value="TreeGrafter"/>
</dbReference>
<dbReference type="PROSITE" id="PS50157">
    <property type="entry name" value="ZINC_FINGER_C2H2_2"/>
    <property type="match status" value="12"/>
</dbReference>
<keyword evidence="10" id="KW-0539">Nucleus</keyword>
<comment type="subcellular location">
    <subcellularLocation>
        <location evidence="1">Nucleus</location>
    </subcellularLocation>
</comment>
<evidence type="ECO:0000256" key="9">
    <source>
        <dbReference type="ARBA" id="ARBA00023163"/>
    </source>
</evidence>
<evidence type="ECO:0000259" key="14">
    <source>
        <dbReference type="PROSITE" id="PS50157"/>
    </source>
</evidence>
<dbReference type="FunCoup" id="B0WUT8">
    <property type="interactions" value="173"/>
</dbReference>
<reference evidence="16" key="1">
    <citation type="submission" date="2007-03" db="EMBL/GenBank/DDBJ databases">
        <title>Annotation of Culex pipiens quinquefasciatus.</title>
        <authorList>
            <consortium name="The Broad Institute Genome Sequencing Platform"/>
            <person name="Atkinson P.W."/>
            <person name="Hemingway J."/>
            <person name="Christensen B.M."/>
            <person name="Higgs S."/>
            <person name="Kodira C."/>
            <person name="Hannick L."/>
            <person name="Megy K."/>
            <person name="O'Leary S."/>
            <person name="Pearson M."/>
            <person name="Haas B.J."/>
            <person name="Mauceli E."/>
            <person name="Wortman J.R."/>
            <person name="Lee N.H."/>
            <person name="Guigo R."/>
            <person name="Stanke M."/>
            <person name="Alvarado L."/>
            <person name="Amedeo P."/>
            <person name="Antoine C.H."/>
            <person name="Arensburger P."/>
            <person name="Bidwell S.L."/>
            <person name="Crawford M."/>
            <person name="Camaro F."/>
            <person name="Devon K."/>
            <person name="Engels R."/>
            <person name="Hammond M."/>
            <person name="Howarth C."/>
            <person name="Koehrsen M."/>
            <person name="Lawson D."/>
            <person name="Montgomery P."/>
            <person name="Nene V."/>
            <person name="Nusbaum C."/>
            <person name="Puiu D."/>
            <person name="Romero-Severson J."/>
            <person name="Severson D.W."/>
            <person name="Shumway M."/>
            <person name="Sisk P."/>
            <person name="Stolte C."/>
            <person name="Zeng Q."/>
            <person name="Eisenstadt E."/>
            <person name="Fraser-Liggett C."/>
            <person name="Strausberg R."/>
            <person name="Galagan J."/>
            <person name="Birren B."/>
            <person name="Collins F.H."/>
        </authorList>
    </citation>
    <scope>NUCLEOTIDE SEQUENCE [LARGE SCALE GENOMIC DNA]</scope>
    <source>
        <strain evidence="16">JHB</strain>
    </source>
</reference>
<feature type="domain" description="C2H2-type" evidence="14">
    <location>
        <begin position="265"/>
        <end position="293"/>
    </location>
</feature>
<evidence type="ECO:0000256" key="2">
    <source>
        <dbReference type="ARBA" id="ARBA00006991"/>
    </source>
</evidence>
<keyword evidence="6 12" id="KW-0862">Zinc</keyword>
<dbReference type="VEuPathDB" id="VectorBase:CQUJHB002694"/>
<feature type="domain" description="C2H2-type" evidence="14">
    <location>
        <begin position="611"/>
        <end position="639"/>
    </location>
</feature>
<dbReference type="EnsemblMetazoa" id="CPIJ011162-RA">
    <property type="protein sequence ID" value="CPIJ011162-PA"/>
    <property type="gene ID" value="CPIJ011162"/>
</dbReference>
<evidence type="ECO:0000256" key="7">
    <source>
        <dbReference type="ARBA" id="ARBA00023015"/>
    </source>
</evidence>
<dbReference type="eggNOG" id="KOG1721">
    <property type="taxonomic scope" value="Eukaryota"/>
</dbReference>
<feature type="binding site" evidence="12">
    <location>
        <position position="66"/>
    </location>
    <ligand>
        <name>Zn(2+)</name>
        <dbReference type="ChEBI" id="CHEBI:29105"/>
    </ligand>
</feature>
<evidence type="ECO:0000256" key="3">
    <source>
        <dbReference type="ARBA" id="ARBA00022723"/>
    </source>
</evidence>
<evidence type="ECO:0000256" key="5">
    <source>
        <dbReference type="ARBA" id="ARBA00022771"/>
    </source>
</evidence>
<accession>B0WUT8</accession>
<evidence type="ECO:0000256" key="13">
    <source>
        <dbReference type="SAM" id="MobiDB-lite"/>
    </source>
</evidence>